<dbReference type="InterPro" id="IPR013785">
    <property type="entry name" value="Aldolase_TIM"/>
</dbReference>
<dbReference type="GO" id="GO:0051539">
    <property type="term" value="F:4 iron, 4 sulfur cluster binding"/>
    <property type="evidence" value="ECO:0007669"/>
    <property type="project" value="UniProtKB-UniRule"/>
</dbReference>
<dbReference type="SUPFAM" id="SSF102114">
    <property type="entry name" value="Radical SAM enzymes"/>
    <property type="match status" value="1"/>
</dbReference>
<dbReference type="InterPro" id="IPR000385">
    <property type="entry name" value="MoaA_NifB_PqqE_Fe-S-bd_CS"/>
</dbReference>
<dbReference type="InterPro" id="IPR050105">
    <property type="entry name" value="MoCo_biosynth_MoaA/MoaC"/>
</dbReference>
<dbReference type="Proteomes" id="UP000238083">
    <property type="component" value="Unassembled WGS sequence"/>
</dbReference>
<dbReference type="Pfam" id="PF06463">
    <property type="entry name" value="Mob_synth_C"/>
    <property type="match status" value="1"/>
</dbReference>
<dbReference type="PROSITE" id="PS51918">
    <property type="entry name" value="RADICAL_SAM"/>
    <property type="match status" value="1"/>
</dbReference>
<dbReference type="GO" id="GO:0046872">
    <property type="term" value="F:metal ion binding"/>
    <property type="evidence" value="ECO:0007669"/>
    <property type="project" value="UniProtKB-KW"/>
</dbReference>
<comment type="catalytic activity">
    <reaction evidence="11 12">
        <text>GTP + AH2 + S-adenosyl-L-methionine = (8S)-3',8-cyclo-7,8-dihydroguanosine 5'-triphosphate + 5'-deoxyadenosine + L-methionine + A + H(+)</text>
        <dbReference type="Rhea" id="RHEA:49576"/>
        <dbReference type="ChEBI" id="CHEBI:13193"/>
        <dbReference type="ChEBI" id="CHEBI:15378"/>
        <dbReference type="ChEBI" id="CHEBI:17319"/>
        <dbReference type="ChEBI" id="CHEBI:17499"/>
        <dbReference type="ChEBI" id="CHEBI:37565"/>
        <dbReference type="ChEBI" id="CHEBI:57844"/>
        <dbReference type="ChEBI" id="CHEBI:59789"/>
        <dbReference type="ChEBI" id="CHEBI:131766"/>
        <dbReference type="EC" id="4.1.99.22"/>
    </reaction>
</comment>
<dbReference type="PROSITE" id="PS01305">
    <property type="entry name" value="MOAA_NIFB_PQQE"/>
    <property type="match status" value="1"/>
</dbReference>
<dbReference type="Pfam" id="PF04055">
    <property type="entry name" value="Radical_SAM"/>
    <property type="match status" value="1"/>
</dbReference>
<dbReference type="InterPro" id="IPR006638">
    <property type="entry name" value="Elp3/MiaA/NifB-like_rSAM"/>
</dbReference>
<feature type="binding site" evidence="12">
    <location>
        <position position="146"/>
    </location>
    <ligand>
        <name>GTP</name>
        <dbReference type="ChEBI" id="CHEBI:37565"/>
    </ligand>
</feature>
<dbReference type="CDD" id="cd21117">
    <property type="entry name" value="Twitch_MoaA"/>
    <property type="match status" value="1"/>
</dbReference>
<evidence type="ECO:0000256" key="1">
    <source>
        <dbReference type="ARBA" id="ARBA00012167"/>
    </source>
</evidence>
<dbReference type="GO" id="GO:0061798">
    <property type="term" value="F:GTP 3',8'-cyclase activity"/>
    <property type="evidence" value="ECO:0007669"/>
    <property type="project" value="UniProtKB-UniRule"/>
</dbReference>
<feature type="binding site" evidence="12">
    <location>
        <position position="115"/>
    </location>
    <ligand>
        <name>S-adenosyl-L-methionine</name>
        <dbReference type="ChEBI" id="CHEBI:59789"/>
    </ligand>
</feature>
<keyword evidence="5 12" id="KW-0547">Nucleotide-binding</keyword>
<keyword evidence="6 12" id="KW-0408">Iron</keyword>
<evidence type="ECO:0000256" key="7">
    <source>
        <dbReference type="ARBA" id="ARBA00023014"/>
    </source>
</evidence>
<evidence type="ECO:0000256" key="5">
    <source>
        <dbReference type="ARBA" id="ARBA00022741"/>
    </source>
</evidence>
<comment type="similarity">
    <text evidence="12">Belongs to the radical SAM superfamily. MoaA family.</text>
</comment>
<keyword evidence="2 12" id="KW-0004">4Fe-4S</keyword>
<dbReference type="InterPro" id="IPR040064">
    <property type="entry name" value="MoaA-like"/>
</dbReference>
<dbReference type="PANTHER" id="PTHR22960">
    <property type="entry name" value="MOLYBDOPTERIN COFACTOR SYNTHESIS PROTEIN A"/>
    <property type="match status" value="1"/>
</dbReference>
<evidence type="ECO:0000256" key="11">
    <source>
        <dbReference type="ARBA" id="ARBA00048697"/>
    </source>
</evidence>
<dbReference type="UniPathway" id="UPA00344"/>
<comment type="cofactor">
    <cofactor evidence="12">
        <name>[4Fe-4S] cluster</name>
        <dbReference type="ChEBI" id="CHEBI:49883"/>
    </cofactor>
    <text evidence="12">Binds 2 [4Fe-4S] clusters. Binds 1 [4Fe-4S] cluster coordinated with 3 cysteines and an exchangeable S-adenosyl-L-methionine and 1 [4Fe-4S] cluster coordinated with 3 cysteines and the GTP-derived substrate.</text>
</comment>
<evidence type="ECO:0000256" key="8">
    <source>
        <dbReference type="ARBA" id="ARBA00023134"/>
    </source>
</evidence>
<name>A0A2T0R0T1_9ACTN</name>
<evidence type="ECO:0000256" key="4">
    <source>
        <dbReference type="ARBA" id="ARBA00022723"/>
    </source>
</evidence>
<dbReference type="PANTHER" id="PTHR22960:SF0">
    <property type="entry name" value="MOLYBDENUM COFACTOR BIOSYNTHESIS PROTEIN 1"/>
    <property type="match status" value="1"/>
</dbReference>
<feature type="binding site" evidence="12">
    <location>
        <position position="60"/>
    </location>
    <ligand>
        <name>GTP</name>
        <dbReference type="ChEBI" id="CHEBI:37565"/>
    </ligand>
</feature>
<protein>
    <recommendedName>
        <fullName evidence="1 12">GTP 3',8-cyclase</fullName>
        <ecNumber evidence="1 12">4.1.99.22</ecNumber>
    </recommendedName>
    <alternativeName>
        <fullName evidence="12">Molybdenum cofactor biosynthesis protein A</fullName>
    </alternativeName>
</protein>
<dbReference type="AlphaFoldDB" id="A0A2T0R0T1"/>
<keyword evidence="3 12" id="KW-0949">S-adenosyl-L-methionine</keyword>
<dbReference type="SFLD" id="SFLDG01386">
    <property type="entry name" value="main_SPASM_domain-containing"/>
    <property type="match status" value="1"/>
</dbReference>
<feature type="binding site" evidence="12">
    <location>
        <position position="111"/>
    </location>
    <ligand>
        <name>GTP</name>
        <dbReference type="ChEBI" id="CHEBI:37565"/>
    </ligand>
</feature>
<dbReference type="SFLD" id="SFLDG01383">
    <property type="entry name" value="cyclic_pyranopterin_phosphate"/>
    <property type="match status" value="1"/>
</dbReference>
<feature type="binding site" evidence="12">
    <location>
        <begin position="315"/>
        <end position="317"/>
    </location>
    <ligand>
        <name>GTP</name>
        <dbReference type="ChEBI" id="CHEBI:37565"/>
    </ligand>
</feature>
<evidence type="ECO:0000313" key="15">
    <source>
        <dbReference type="Proteomes" id="UP000238083"/>
    </source>
</evidence>
<keyword evidence="15" id="KW-1185">Reference proteome</keyword>
<feature type="binding site" evidence="12">
    <location>
        <position position="207"/>
    </location>
    <ligand>
        <name>GTP</name>
        <dbReference type="ChEBI" id="CHEBI:37565"/>
    </ligand>
</feature>
<dbReference type="HAMAP" id="MF_01225_B">
    <property type="entry name" value="MoaA_B"/>
    <property type="match status" value="1"/>
</dbReference>
<feature type="domain" description="Radical SAM core" evidence="13">
    <location>
        <begin position="51"/>
        <end position="273"/>
    </location>
</feature>
<evidence type="ECO:0000256" key="3">
    <source>
        <dbReference type="ARBA" id="ARBA00022691"/>
    </source>
</evidence>
<dbReference type="SMART" id="SM00729">
    <property type="entry name" value="Elp3"/>
    <property type="match status" value="1"/>
</dbReference>
<feature type="binding site" evidence="12">
    <location>
        <position position="74"/>
    </location>
    <ligand>
        <name>[4Fe-4S] cluster</name>
        <dbReference type="ChEBI" id="CHEBI:49883"/>
        <label>1</label>
        <note>4Fe-4S-S-AdoMet</note>
    </ligand>
</feature>
<evidence type="ECO:0000256" key="9">
    <source>
        <dbReference type="ARBA" id="ARBA00023150"/>
    </source>
</evidence>
<reference evidence="14 15" key="1">
    <citation type="submission" date="2018-03" db="EMBL/GenBank/DDBJ databases">
        <title>Genomic Encyclopedia of Archaeal and Bacterial Type Strains, Phase II (KMG-II): from individual species to whole genera.</title>
        <authorList>
            <person name="Goeker M."/>
        </authorList>
    </citation>
    <scope>NUCLEOTIDE SEQUENCE [LARGE SCALE GENOMIC DNA]</scope>
    <source>
        <strain evidence="14 15">DSM 19711</strain>
    </source>
</reference>
<sequence>MIPFGAPPEATYPGPVTTVDLGLPRVRAASPEARALTVADPRSTTGDLLDRHGRVARDLRVSLTDRCNLRCHYCMPPEGLPWLADERVLTDDEIVRLIRLAVHDLGIHEVRFTGGEPLLRKGLEDIVAATSQLRTAAGETVRTSVTTNGIGLARRAAKLAAAGLTRVNVSLDTLHPDRFAQITRRDRHADVMAGLAAAADAGLAPVKVNAVLLRGTNDDEAAGLLRWALDAGYRLRFIEQMPLDPHGSWQRSDMVTAEEILAALHREFTLVPRPGTARGAAPAETWDVVDASGAHLGDVGVIASVTRPFCGDCDRTRLTADGQVRTCLFSTSETDLRGALREGADDAVLAATWRAAMWGKLPGHDIDDPGFLHPTRPMSAIGG</sequence>
<dbReference type="Gene3D" id="3.20.20.70">
    <property type="entry name" value="Aldolase class I"/>
    <property type="match status" value="1"/>
</dbReference>
<dbReference type="EC" id="4.1.99.22" evidence="1 12"/>
<gene>
    <name evidence="12" type="primary">moaA</name>
    <name evidence="14" type="ORF">CLV37_10974</name>
</gene>
<dbReference type="InterPro" id="IPR013483">
    <property type="entry name" value="MoaA"/>
</dbReference>
<dbReference type="SFLD" id="SFLDG01067">
    <property type="entry name" value="SPASM/twitch_domain_containing"/>
    <property type="match status" value="1"/>
</dbReference>
<keyword evidence="8 12" id="KW-0342">GTP-binding</keyword>
<evidence type="ECO:0000256" key="10">
    <source>
        <dbReference type="ARBA" id="ARBA00023239"/>
    </source>
</evidence>
<feature type="binding site" evidence="12">
    <location>
        <position position="313"/>
    </location>
    <ligand>
        <name>[4Fe-4S] cluster</name>
        <dbReference type="ChEBI" id="CHEBI:49883"/>
        <label>2</label>
        <note>4Fe-4S-substrate</note>
    </ligand>
</feature>
<feature type="binding site" evidence="12">
    <location>
        <position position="170"/>
    </location>
    <ligand>
        <name>S-adenosyl-L-methionine</name>
        <dbReference type="ChEBI" id="CHEBI:59789"/>
    </ligand>
</feature>
<dbReference type="InterPro" id="IPR010505">
    <property type="entry name" value="MoaA_twitch"/>
</dbReference>
<evidence type="ECO:0000256" key="6">
    <source>
        <dbReference type="ARBA" id="ARBA00023004"/>
    </source>
</evidence>
<dbReference type="EMBL" id="PVZF01000009">
    <property type="protein sequence ID" value="PRY12889.1"/>
    <property type="molecule type" value="Genomic_DNA"/>
</dbReference>
<feature type="binding site" evidence="12">
    <location>
        <position position="67"/>
    </location>
    <ligand>
        <name>[4Fe-4S] cluster</name>
        <dbReference type="ChEBI" id="CHEBI:49883"/>
        <label>1</label>
        <note>4Fe-4S-S-AdoMet</note>
    </ligand>
</feature>
<organism evidence="14 15">
    <name type="scientific">Kineococcus rhizosphaerae</name>
    <dbReference type="NCBI Taxonomy" id="559628"/>
    <lineage>
        <taxon>Bacteria</taxon>
        <taxon>Bacillati</taxon>
        <taxon>Actinomycetota</taxon>
        <taxon>Actinomycetes</taxon>
        <taxon>Kineosporiales</taxon>
        <taxon>Kineosporiaceae</taxon>
        <taxon>Kineococcus</taxon>
    </lineage>
</organism>
<dbReference type="GO" id="GO:0005525">
    <property type="term" value="F:GTP binding"/>
    <property type="evidence" value="ECO:0007669"/>
    <property type="project" value="UniProtKB-UniRule"/>
</dbReference>
<keyword evidence="10 12" id="KW-0456">Lyase</keyword>
<accession>A0A2T0R0T1</accession>
<evidence type="ECO:0000259" key="13">
    <source>
        <dbReference type="PROSITE" id="PS51918"/>
    </source>
</evidence>
<keyword evidence="4 12" id="KW-0479">Metal-binding</keyword>
<keyword evidence="9 12" id="KW-0501">Molybdenum cofactor biosynthesis</keyword>
<comment type="subunit">
    <text evidence="12">Monomer and homodimer.</text>
</comment>
<feature type="binding site" evidence="12">
    <location>
        <position position="241"/>
    </location>
    <ligand>
        <name>S-adenosyl-L-methionine</name>
        <dbReference type="ChEBI" id="CHEBI:59789"/>
    </ligand>
</feature>
<dbReference type="InterPro" id="IPR058240">
    <property type="entry name" value="rSAM_sf"/>
</dbReference>
<evidence type="ECO:0000256" key="12">
    <source>
        <dbReference type="HAMAP-Rule" id="MF_01225"/>
    </source>
</evidence>
<evidence type="ECO:0000256" key="2">
    <source>
        <dbReference type="ARBA" id="ARBA00022485"/>
    </source>
</evidence>
<feature type="binding site" evidence="12">
    <location>
        <position position="327"/>
    </location>
    <ligand>
        <name>[4Fe-4S] cluster</name>
        <dbReference type="ChEBI" id="CHEBI:49883"/>
        <label>2</label>
        <note>4Fe-4S-substrate</note>
    </ligand>
</feature>
<feature type="binding site" evidence="12">
    <location>
        <position position="310"/>
    </location>
    <ligand>
        <name>[4Fe-4S] cluster</name>
        <dbReference type="ChEBI" id="CHEBI:49883"/>
        <label>2</label>
        <note>4Fe-4S-substrate</note>
    </ligand>
</feature>
<comment type="caution">
    <text evidence="14">The sequence shown here is derived from an EMBL/GenBank/DDBJ whole genome shotgun (WGS) entry which is preliminary data.</text>
</comment>
<dbReference type="GO" id="GO:1904047">
    <property type="term" value="F:S-adenosyl-L-methionine binding"/>
    <property type="evidence" value="ECO:0007669"/>
    <property type="project" value="UniProtKB-UniRule"/>
</dbReference>
<dbReference type="GO" id="GO:0006777">
    <property type="term" value="P:Mo-molybdopterin cofactor biosynthetic process"/>
    <property type="evidence" value="ECO:0007669"/>
    <property type="project" value="UniProtKB-UniRule"/>
</dbReference>
<comment type="pathway">
    <text evidence="12">Cofactor biosynthesis; molybdopterin biosynthesis.</text>
</comment>
<dbReference type="InterPro" id="IPR007197">
    <property type="entry name" value="rSAM"/>
</dbReference>
<dbReference type="GO" id="GO:0061799">
    <property type="term" value="F:cyclic pyranopterin monophosphate synthase activity"/>
    <property type="evidence" value="ECO:0007669"/>
    <property type="project" value="TreeGrafter"/>
</dbReference>
<feature type="binding site" evidence="12">
    <location>
        <position position="71"/>
    </location>
    <ligand>
        <name>[4Fe-4S] cluster</name>
        <dbReference type="ChEBI" id="CHEBI:49883"/>
        <label>1</label>
        <note>4Fe-4S-S-AdoMet</note>
    </ligand>
</feature>
<dbReference type="NCBIfam" id="TIGR02666">
    <property type="entry name" value="moaA"/>
    <property type="match status" value="1"/>
</dbReference>
<comment type="function">
    <text evidence="12">Catalyzes the cyclization of GTP to (8S)-3',8-cyclo-7,8-dihydroguanosine 5'-triphosphate.</text>
</comment>
<dbReference type="CDD" id="cd01335">
    <property type="entry name" value="Radical_SAM"/>
    <property type="match status" value="1"/>
</dbReference>
<keyword evidence="7 12" id="KW-0411">Iron-sulfur</keyword>
<evidence type="ECO:0000313" key="14">
    <source>
        <dbReference type="EMBL" id="PRY12889.1"/>
    </source>
</evidence>
<proteinExistence type="inferred from homology"/>
<feature type="binding site" evidence="12">
    <location>
        <position position="73"/>
    </location>
    <ligand>
        <name>S-adenosyl-L-methionine</name>
        <dbReference type="ChEBI" id="CHEBI:59789"/>
    </ligand>
</feature>
<dbReference type="SFLD" id="SFLDS00029">
    <property type="entry name" value="Radical_SAM"/>
    <property type="match status" value="1"/>
</dbReference>